<accession>A0A383D6P2</accession>
<dbReference type="Pfam" id="PF00464">
    <property type="entry name" value="SHMT"/>
    <property type="match status" value="1"/>
</dbReference>
<dbReference type="AlphaFoldDB" id="A0A383D6P2"/>
<evidence type="ECO:0000313" key="4">
    <source>
        <dbReference type="EMBL" id="SVE40152.1"/>
    </source>
</evidence>
<evidence type="ECO:0000256" key="2">
    <source>
        <dbReference type="ARBA" id="ARBA00022898"/>
    </source>
</evidence>
<comment type="cofactor">
    <cofactor evidence="1">
        <name>pyridoxal 5'-phosphate</name>
        <dbReference type="ChEBI" id="CHEBI:597326"/>
    </cofactor>
</comment>
<evidence type="ECO:0000256" key="1">
    <source>
        <dbReference type="ARBA" id="ARBA00001933"/>
    </source>
</evidence>
<gene>
    <name evidence="4" type="ORF">METZ01_LOCUS493006</name>
</gene>
<feature type="domain" description="Serine hydroxymethyltransferase-like" evidence="3">
    <location>
        <begin position="1"/>
        <end position="57"/>
    </location>
</feature>
<reference evidence="4" key="1">
    <citation type="submission" date="2018-05" db="EMBL/GenBank/DDBJ databases">
        <authorList>
            <person name="Lanie J.A."/>
            <person name="Ng W.-L."/>
            <person name="Kazmierczak K.M."/>
            <person name="Andrzejewski T.M."/>
            <person name="Davidsen T.M."/>
            <person name="Wayne K.J."/>
            <person name="Tettelin H."/>
            <person name="Glass J.I."/>
            <person name="Rusch D."/>
            <person name="Podicherti R."/>
            <person name="Tsui H.-C.T."/>
            <person name="Winkler M.E."/>
        </authorList>
    </citation>
    <scope>NUCLEOTIDE SEQUENCE</scope>
</reference>
<dbReference type="InterPro" id="IPR015422">
    <property type="entry name" value="PyrdxlP-dep_Trfase_small"/>
</dbReference>
<name>A0A383D6P2_9ZZZZ</name>
<dbReference type="GO" id="GO:0005829">
    <property type="term" value="C:cytosol"/>
    <property type="evidence" value="ECO:0007669"/>
    <property type="project" value="TreeGrafter"/>
</dbReference>
<sequence length="88" mass="9354">GKDVDAALGSAHITVNKNAVPNDPQSPFITSGIRVGTPAATTRGFGESECIDLTNWICDICDDIENGSVVDDVRVKVEELCAKFPVYS</sequence>
<dbReference type="PANTHER" id="PTHR11680:SF50">
    <property type="entry name" value="SERINE HYDROXYMETHYLTRANSFERASE"/>
    <property type="match status" value="1"/>
</dbReference>
<feature type="non-terminal residue" evidence="4">
    <location>
        <position position="1"/>
    </location>
</feature>
<evidence type="ECO:0000259" key="3">
    <source>
        <dbReference type="Pfam" id="PF00464"/>
    </source>
</evidence>
<protein>
    <recommendedName>
        <fullName evidence="3">Serine hydroxymethyltransferase-like domain-containing protein</fullName>
    </recommendedName>
</protein>
<dbReference type="GO" id="GO:0046653">
    <property type="term" value="P:tetrahydrofolate metabolic process"/>
    <property type="evidence" value="ECO:0007669"/>
    <property type="project" value="TreeGrafter"/>
</dbReference>
<dbReference type="SUPFAM" id="SSF53383">
    <property type="entry name" value="PLP-dependent transferases"/>
    <property type="match status" value="1"/>
</dbReference>
<dbReference type="GO" id="GO:0030170">
    <property type="term" value="F:pyridoxal phosphate binding"/>
    <property type="evidence" value="ECO:0007669"/>
    <property type="project" value="TreeGrafter"/>
</dbReference>
<proteinExistence type="predicted"/>
<dbReference type="InterPro" id="IPR039429">
    <property type="entry name" value="SHMT-like_dom"/>
</dbReference>
<dbReference type="GO" id="GO:0004372">
    <property type="term" value="F:glycine hydroxymethyltransferase activity"/>
    <property type="evidence" value="ECO:0007669"/>
    <property type="project" value="TreeGrafter"/>
</dbReference>
<dbReference type="InterPro" id="IPR049943">
    <property type="entry name" value="Ser_HO-MeTrfase-like"/>
</dbReference>
<dbReference type="InterPro" id="IPR015424">
    <property type="entry name" value="PyrdxlP-dep_Trfase"/>
</dbReference>
<dbReference type="EMBL" id="UINC01214772">
    <property type="protein sequence ID" value="SVE40152.1"/>
    <property type="molecule type" value="Genomic_DNA"/>
</dbReference>
<dbReference type="PANTHER" id="PTHR11680">
    <property type="entry name" value="SERINE HYDROXYMETHYLTRANSFERASE"/>
    <property type="match status" value="1"/>
</dbReference>
<dbReference type="Gene3D" id="3.90.1150.10">
    <property type="entry name" value="Aspartate Aminotransferase, domain 1"/>
    <property type="match status" value="1"/>
</dbReference>
<dbReference type="GO" id="GO:0019264">
    <property type="term" value="P:glycine biosynthetic process from serine"/>
    <property type="evidence" value="ECO:0007669"/>
    <property type="project" value="TreeGrafter"/>
</dbReference>
<keyword evidence="2" id="KW-0663">Pyridoxal phosphate</keyword>
<organism evidence="4">
    <name type="scientific">marine metagenome</name>
    <dbReference type="NCBI Taxonomy" id="408172"/>
    <lineage>
        <taxon>unclassified sequences</taxon>
        <taxon>metagenomes</taxon>
        <taxon>ecological metagenomes</taxon>
    </lineage>
</organism>